<feature type="repeat" description="WD" evidence="1">
    <location>
        <begin position="11"/>
        <end position="51"/>
    </location>
</feature>
<dbReference type="Proteomes" id="UP000054485">
    <property type="component" value="Unassembled WGS sequence"/>
</dbReference>
<dbReference type="PROSITE" id="PS50082">
    <property type="entry name" value="WD_REPEATS_2"/>
    <property type="match status" value="1"/>
</dbReference>
<gene>
    <name evidence="2" type="ORF">CY34DRAFT_91762</name>
</gene>
<dbReference type="HOGENOM" id="CLU_3108002_0_0_1"/>
<dbReference type="PROSITE" id="PS50294">
    <property type="entry name" value="WD_REPEATS_REGION"/>
    <property type="match status" value="1"/>
</dbReference>
<keyword evidence="3" id="KW-1185">Reference proteome</keyword>
<proteinExistence type="predicted"/>
<reference evidence="2 3" key="1">
    <citation type="submission" date="2014-04" db="EMBL/GenBank/DDBJ databases">
        <authorList>
            <consortium name="DOE Joint Genome Institute"/>
            <person name="Kuo A."/>
            <person name="Ruytinx J."/>
            <person name="Rineau F."/>
            <person name="Colpaert J."/>
            <person name="Kohler A."/>
            <person name="Nagy L.G."/>
            <person name="Floudas D."/>
            <person name="Copeland A."/>
            <person name="Barry K.W."/>
            <person name="Cichocki N."/>
            <person name="Veneault-Fourrey C."/>
            <person name="LaButti K."/>
            <person name="Lindquist E.A."/>
            <person name="Lipzen A."/>
            <person name="Lundell T."/>
            <person name="Morin E."/>
            <person name="Murat C."/>
            <person name="Sun H."/>
            <person name="Tunlid A."/>
            <person name="Henrissat B."/>
            <person name="Grigoriev I.V."/>
            <person name="Hibbett D.S."/>
            <person name="Martin F."/>
            <person name="Nordberg H.P."/>
            <person name="Cantor M.N."/>
            <person name="Hua S.X."/>
        </authorList>
    </citation>
    <scope>NUCLEOTIDE SEQUENCE [LARGE SCALE GENOMIC DNA]</scope>
    <source>
        <strain evidence="2 3">UH-Slu-Lm8-n1</strain>
    </source>
</reference>
<dbReference type="InterPro" id="IPR001680">
    <property type="entry name" value="WD40_rpt"/>
</dbReference>
<organism evidence="2 3">
    <name type="scientific">Suillus luteus UH-Slu-Lm8-n1</name>
    <dbReference type="NCBI Taxonomy" id="930992"/>
    <lineage>
        <taxon>Eukaryota</taxon>
        <taxon>Fungi</taxon>
        <taxon>Dikarya</taxon>
        <taxon>Basidiomycota</taxon>
        <taxon>Agaricomycotina</taxon>
        <taxon>Agaricomycetes</taxon>
        <taxon>Agaricomycetidae</taxon>
        <taxon>Boletales</taxon>
        <taxon>Suillineae</taxon>
        <taxon>Suillaceae</taxon>
        <taxon>Suillus</taxon>
    </lineage>
</organism>
<dbReference type="Gene3D" id="2.130.10.10">
    <property type="entry name" value="YVTN repeat-like/Quinoprotein amine dehydrogenase"/>
    <property type="match status" value="1"/>
</dbReference>
<dbReference type="Pfam" id="PF00400">
    <property type="entry name" value="WD40"/>
    <property type="match status" value="1"/>
</dbReference>
<dbReference type="OrthoDB" id="2678523at2759"/>
<name>A0A0C9ZKJ7_9AGAM</name>
<sequence>MATYVHHHTLTEEHSDSVNCLSFSSCGQYLATGGDDNCFIIWRLSDGFVLY</sequence>
<dbReference type="InterPro" id="IPR015943">
    <property type="entry name" value="WD40/YVTN_repeat-like_dom_sf"/>
</dbReference>
<dbReference type="SUPFAM" id="SSF50978">
    <property type="entry name" value="WD40 repeat-like"/>
    <property type="match status" value="1"/>
</dbReference>
<dbReference type="InterPro" id="IPR036322">
    <property type="entry name" value="WD40_repeat_dom_sf"/>
</dbReference>
<accession>A0A0C9ZKJ7</accession>
<dbReference type="SMART" id="SM00320">
    <property type="entry name" value="WD40"/>
    <property type="match status" value="1"/>
</dbReference>
<protein>
    <submittedName>
        <fullName evidence="2">Uncharacterized protein</fullName>
    </submittedName>
</protein>
<dbReference type="EMBL" id="KN835418">
    <property type="protein sequence ID" value="KIK37970.1"/>
    <property type="molecule type" value="Genomic_DNA"/>
</dbReference>
<keyword evidence="1" id="KW-0853">WD repeat</keyword>
<dbReference type="AlphaFoldDB" id="A0A0C9ZKJ7"/>
<dbReference type="InParanoid" id="A0A0C9ZKJ7"/>
<reference evidence="3" key="2">
    <citation type="submission" date="2015-01" db="EMBL/GenBank/DDBJ databases">
        <title>Evolutionary Origins and Diversification of the Mycorrhizal Mutualists.</title>
        <authorList>
            <consortium name="DOE Joint Genome Institute"/>
            <consortium name="Mycorrhizal Genomics Consortium"/>
            <person name="Kohler A."/>
            <person name="Kuo A."/>
            <person name="Nagy L.G."/>
            <person name="Floudas D."/>
            <person name="Copeland A."/>
            <person name="Barry K.W."/>
            <person name="Cichocki N."/>
            <person name="Veneault-Fourrey C."/>
            <person name="LaButti K."/>
            <person name="Lindquist E.A."/>
            <person name="Lipzen A."/>
            <person name="Lundell T."/>
            <person name="Morin E."/>
            <person name="Murat C."/>
            <person name="Riley R."/>
            <person name="Ohm R."/>
            <person name="Sun H."/>
            <person name="Tunlid A."/>
            <person name="Henrissat B."/>
            <person name="Grigoriev I.V."/>
            <person name="Hibbett D.S."/>
            <person name="Martin F."/>
        </authorList>
    </citation>
    <scope>NUCLEOTIDE SEQUENCE [LARGE SCALE GENOMIC DNA]</scope>
    <source>
        <strain evidence="3">UH-Slu-Lm8-n1</strain>
    </source>
</reference>
<evidence type="ECO:0000313" key="2">
    <source>
        <dbReference type="EMBL" id="KIK37970.1"/>
    </source>
</evidence>
<evidence type="ECO:0000313" key="3">
    <source>
        <dbReference type="Proteomes" id="UP000054485"/>
    </source>
</evidence>
<evidence type="ECO:0000256" key="1">
    <source>
        <dbReference type="PROSITE-ProRule" id="PRU00221"/>
    </source>
</evidence>